<dbReference type="AlphaFoldDB" id="A0A2W7NVH6"/>
<dbReference type="SUPFAM" id="SSF48452">
    <property type="entry name" value="TPR-like"/>
    <property type="match status" value="1"/>
</dbReference>
<feature type="chain" id="PRO_5016138637" evidence="2">
    <location>
        <begin position="21"/>
        <end position="1055"/>
    </location>
</feature>
<feature type="signal peptide" evidence="2">
    <location>
        <begin position="1"/>
        <end position="20"/>
    </location>
</feature>
<keyword evidence="2" id="KW-0732">Signal</keyword>
<gene>
    <name evidence="3" type="ORF">LX69_00045</name>
</gene>
<evidence type="ECO:0000256" key="2">
    <source>
        <dbReference type="SAM" id="SignalP"/>
    </source>
</evidence>
<proteinExistence type="predicted"/>
<sequence length="1055" mass="119713">MTMRKSLALFLILMAVTACSTQKNTRFRRAYHNLNARYNALFNGRESLKAGEKKIAEATRNDYALVLPVFEYSDKEKASVATSEMERAVSKGTILIAKHSITKKPQKKPTDTDPYYRKFYNQKEFNKWVDEAWMLIGKGRFYQHDFSQAIQTFDLVIRDFSHTPTLYEALLWKAASFAEKGDYASARMALETYDTWGSAPSSLYGHYMAVSADLMLKESRFEAAVPALRLAAQHARGKQKKLRYRYILAQVLALTGQAQQAGDEYRKVLRMRPPYEMAINARIAAASLGGDNPEQNLKDLNRLARDKKNVEFLDRIYYSMALIDLQRDDEASALEHLEMSSRLSRNNDKQKGLSFLMSGDIYFNRPQYRPAFMAYDSAMVYLPEGDELKTALVQKHASLKILVENIEVVEREDSLQALASMPEAARMAVIDKMIAAEQQRLKEEAERQQNEFLGYDPYLTQGSSMNQSRDAAKWYFYNSSTLTLGKAEFERKWGKRKLEDNWRRANKSVAMRDELPDLEDPFGEPQAATNPTKGDEGAAQPSLETKTFTREGLMRDVPMTAEAIHQSNQRIEGALLNMGKVYNERLNDYPRAVEVDEELLRRFPQGALRLEAYMDLFSGYQNVPDAAGMNSVRERVGREFPESKFYAYLSDPLFFQKRDEALRAQDVAYQATYADYLNGDFVSVIAKAGVIEASGGENSLLPKYRLLKSLSYGREGDVDQFKGTLEVITASHAGSDEAALAQLLLDELAKGRMPVRGPVAPSRLAGALIEDVAPQDAVIEESKGYSLYPDAAHSLLIWVNRGVNAKQLLFNVADYNFSYFLVKDYDLIWHTLPDQSRMLEVRGFEKQHEAMEYLYALRQNATVFRGIDDGSPRLLVVAEPNVKYMLSSGDVKGYLPMYLTHYLKVNLTEPELHDYGVVTGYLRPTTQLVDEESKVDSESVYTSGGDVWQFALIYDEVGVNAMRLQSGVARFNNSRRLSHLKISILEMPQSRKALVVTGHAGQTAVQQYQELIAANRLAIQEVQGKKHQMLIITPENFAVLKQNGDVEEYLRFINR</sequence>
<dbReference type="PROSITE" id="PS51257">
    <property type="entry name" value="PROKAR_LIPOPROTEIN"/>
    <property type="match status" value="1"/>
</dbReference>
<evidence type="ECO:0000313" key="3">
    <source>
        <dbReference type="EMBL" id="PZX20624.1"/>
    </source>
</evidence>
<comment type="caution">
    <text evidence="3">The sequence shown here is derived from an EMBL/GenBank/DDBJ whole genome shotgun (WGS) entry which is preliminary data.</text>
</comment>
<name>A0A2W7NVH6_9BACT</name>
<dbReference type="InterPro" id="IPR011990">
    <property type="entry name" value="TPR-like_helical_dom_sf"/>
</dbReference>
<evidence type="ECO:0000256" key="1">
    <source>
        <dbReference type="SAM" id="MobiDB-lite"/>
    </source>
</evidence>
<organism evidence="3 4">
    <name type="scientific">Breznakibacter xylanolyticus</name>
    <dbReference type="NCBI Taxonomy" id="990"/>
    <lineage>
        <taxon>Bacteria</taxon>
        <taxon>Pseudomonadati</taxon>
        <taxon>Bacteroidota</taxon>
        <taxon>Bacteroidia</taxon>
        <taxon>Marinilabiliales</taxon>
        <taxon>Marinilabiliaceae</taxon>
        <taxon>Breznakibacter</taxon>
    </lineage>
</organism>
<reference evidence="3 4" key="1">
    <citation type="submission" date="2018-06" db="EMBL/GenBank/DDBJ databases">
        <title>Genomic Encyclopedia of Archaeal and Bacterial Type Strains, Phase II (KMG-II): from individual species to whole genera.</title>
        <authorList>
            <person name="Goeker M."/>
        </authorList>
    </citation>
    <scope>NUCLEOTIDE SEQUENCE [LARGE SCALE GENOMIC DNA]</scope>
    <source>
        <strain evidence="3 4">DSM 6779</strain>
    </source>
</reference>
<evidence type="ECO:0000313" key="4">
    <source>
        <dbReference type="Proteomes" id="UP000249239"/>
    </source>
</evidence>
<dbReference type="Proteomes" id="UP000249239">
    <property type="component" value="Unassembled WGS sequence"/>
</dbReference>
<protein>
    <submittedName>
        <fullName evidence="3">Uncharacterized protein</fullName>
    </submittedName>
</protein>
<dbReference type="Gene3D" id="1.25.40.10">
    <property type="entry name" value="Tetratricopeptide repeat domain"/>
    <property type="match status" value="3"/>
</dbReference>
<dbReference type="Pfam" id="PF13432">
    <property type="entry name" value="TPR_16"/>
    <property type="match status" value="1"/>
</dbReference>
<keyword evidence="4" id="KW-1185">Reference proteome</keyword>
<feature type="region of interest" description="Disordered" evidence="1">
    <location>
        <begin position="513"/>
        <end position="546"/>
    </location>
</feature>
<accession>A0A2W7NVH6</accession>
<dbReference type="EMBL" id="QKZK01000001">
    <property type="protein sequence ID" value="PZX20624.1"/>
    <property type="molecule type" value="Genomic_DNA"/>
</dbReference>